<comment type="caution">
    <text evidence="1">The sequence shown here is derived from an EMBL/GenBank/DDBJ whole genome shotgun (WGS) entry which is preliminary data.</text>
</comment>
<dbReference type="GeneID" id="87874959"/>
<name>A0AAJ0I5V8_9PEZI</name>
<dbReference type="Proteomes" id="UP001285908">
    <property type="component" value="Unassembled WGS sequence"/>
</dbReference>
<evidence type="ECO:0000313" key="1">
    <source>
        <dbReference type="EMBL" id="KAK3490820.1"/>
    </source>
</evidence>
<evidence type="ECO:0000313" key="2">
    <source>
        <dbReference type="Proteomes" id="UP001285908"/>
    </source>
</evidence>
<reference evidence="1 2" key="1">
    <citation type="journal article" date="2023" name="Mol. Phylogenet. Evol.">
        <title>Genome-scale phylogeny and comparative genomics of the fungal order Sordariales.</title>
        <authorList>
            <person name="Hensen N."/>
            <person name="Bonometti L."/>
            <person name="Westerberg I."/>
            <person name="Brannstrom I.O."/>
            <person name="Guillou S."/>
            <person name="Cros-Aarteil S."/>
            <person name="Calhoun S."/>
            <person name="Haridas S."/>
            <person name="Kuo A."/>
            <person name="Mondo S."/>
            <person name="Pangilinan J."/>
            <person name="Riley R."/>
            <person name="LaButti K."/>
            <person name="Andreopoulos B."/>
            <person name="Lipzen A."/>
            <person name="Chen C."/>
            <person name="Yan M."/>
            <person name="Daum C."/>
            <person name="Ng V."/>
            <person name="Clum A."/>
            <person name="Steindorff A."/>
            <person name="Ohm R.A."/>
            <person name="Martin F."/>
            <person name="Silar P."/>
            <person name="Natvig D.O."/>
            <person name="Lalanne C."/>
            <person name="Gautier V."/>
            <person name="Ament-Velasquez S.L."/>
            <person name="Kruys A."/>
            <person name="Hutchinson M.I."/>
            <person name="Powell A.J."/>
            <person name="Barry K."/>
            <person name="Miller A.N."/>
            <person name="Grigoriev I.V."/>
            <person name="Debuchy R."/>
            <person name="Gladieux P."/>
            <person name="Hiltunen Thoren M."/>
            <person name="Johannesson H."/>
        </authorList>
    </citation>
    <scope>NUCLEOTIDE SEQUENCE [LARGE SCALE GENOMIC DNA]</scope>
    <source>
        <strain evidence="1 2">FGSC 10403</strain>
    </source>
</reference>
<sequence>MDIVSVSQHGRLLRCFFPPKLCASRGIASPGCCLTSIASPVWTEVGGGLIKTNGPINDT</sequence>
<organism evidence="1 2">
    <name type="scientific">Neurospora hispaniola</name>
    <dbReference type="NCBI Taxonomy" id="588809"/>
    <lineage>
        <taxon>Eukaryota</taxon>
        <taxon>Fungi</taxon>
        <taxon>Dikarya</taxon>
        <taxon>Ascomycota</taxon>
        <taxon>Pezizomycotina</taxon>
        <taxon>Sordariomycetes</taxon>
        <taxon>Sordariomycetidae</taxon>
        <taxon>Sordariales</taxon>
        <taxon>Sordariaceae</taxon>
        <taxon>Neurospora</taxon>
    </lineage>
</organism>
<proteinExistence type="predicted"/>
<dbReference type="RefSeq" id="XP_062692003.1">
    <property type="nucleotide sequence ID" value="XM_062837337.1"/>
</dbReference>
<dbReference type="AlphaFoldDB" id="A0AAJ0I5V8"/>
<protein>
    <submittedName>
        <fullName evidence="1">Uncharacterized protein</fullName>
    </submittedName>
</protein>
<dbReference type="EMBL" id="JAULSX010000005">
    <property type="protein sequence ID" value="KAK3490820.1"/>
    <property type="molecule type" value="Genomic_DNA"/>
</dbReference>
<accession>A0AAJ0I5V8</accession>
<gene>
    <name evidence="1" type="ORF">B0T23DRAFT_382563</name>
</gene>
<keyword evidence="2" id="KW-1185">Reference proteome</keyword>